<reference evidence="3" key="1">
    <citation type="submission" date="2020-02" db="EMBL/GenBank/DDBJ databases">
        <authorList>
            <person name="Meier V. D."/>
        </authorList>
    </citation>
    <scope>NUCLEOTIDE SEQUENCE</scope>
    <source>
        <strain evidence="3">AVDCRST_MAG53</strain>
    </source>
</reference>
<dbReference type="Pfam" id="PF06283">
    <property type="entry name" value="ThuA"/>
    <property type="match status" value="1"/>
</dbReference>
<name>A0A6J4RYK1_9ACTN</name>
<feature type="domain" description="ThuA-like" evidence="2">
    <location>
        <begin position="31"/>
        <end position="246"/>
    </location>
</feature>
<dbReference type="InterPro" id="IPR029062">
    <property type="entry name" value="Class_I_gatase-like"/>
</dbReference>
<feature type="chain" id="PRO_5026749327" description="ThuA-like domain-containing protein" evidence="1">
    <location>
        <begin position="27"/>
        <end position="251"/>
    </location>
</feature>
<dbReference type="SUPFAM" id="SSF52317">
    <property type="entry name" value="Class I glutamine amidotransferase-like"/>
    <property type="match status" value="1"/>
</dbReference>
<dbReference type="AlphaFoldDB" id="A0A6J4RYK1"/>
<dbReference type="PANTHER" id="PTHR40469">
    <property type="entry name" value="SECRETED GLYCOSYL HYDROLASE"/>
    <property type="match status" value="1"/>
</dbReference>
<dbReference type="Gene3D" id="3.40.50.880">
    <property type="match status" value="1"/>
</dbReference>
<gene>
    <name evidence="3" type="ORF">AVDCRST_MAG53-648</name>
</gene>
<keyword evidence="1" id="KW-0732">Signal</keyword>
<evidence type="ECO:0000313" key="3">
    <source>
        <dbReference type="EMBL" id="CAA9478997.1"/>
    </source>
</evidence>
<feature type="signal peptide" evidence="1">
    <location>
        <begin position="1"/>
        <end position="26"/>
    </location>
</feature>
<proteinExistence type="predicted"/>
<dbReference type="EMBL" id="CADCVR010000019">
    <property type="protein sequence ID" value="CAA9478997.1"/>
    <property type="molecule type" value="Genomic_DNA"/>
</dbReference>
<organism evidence="3">
    <name type="scientific">uncultured Solirubrobacteraceae bacterium</name>
    <dbReference type="NCBI Taxonomy" id="1162706"/>
    <lineage>
        <taxon>Bacteria</taxon>
        <taxon>Bacillati</taxon>
        <taxon>Actinomycetota</taxon>
        <taxon>Thermoleophilia</taxon>
        <taxon>Solirubrobacterales</taxon>
        <taxon>Solirubrobacteraceae</taxon>
        <taxon>environmental samples</taxon>
    </lineage>
</organism>
<accession>A0A6J4RYK1</accession>
<dbReference type="InterPro" id="IPR029010">
    <property type="entry name" value="ThuA-like"/>
</dbReference>
<evidence type="ECO:0000256" key="1">
    <source>
        <dbReference type="SAM" id="SignalP"/>
    </source>
</evidence>
<dbReference type="PANTHER" id="PTHR40469:SF2">
    <property type="entry name" value="GALACTOSE-BINDING DOMAIN-LIKE SUPERFAMILY PROTEIN"/>
    <property type="match status" value="1"/>
</dbReference>
<protein>
    <recommendedName>
        <fullName evidence="2">ThuA-like domain-containing protein</fullName>
    </recommendedName>
</protein>
<sequence length="251" mass="27770">MSRPLIGLLVACALAAGLRSATGAAAERPVLLVVTETAGFRHAAAITAGLAELRRLGARDRGGFEVRELTRFAQLTPEELSGARGLVLLQTSGTPELDAAGRARLLAAVRDGLPLLAFHAASDTFHGWTAFHRMLGAEFRDHPNAGVGRLRVEDRGHPASRRLGRSFRLREEYYRFRRTPDPRKGAHVLVSLDVASFGGRPRGDRPLVWWRTERRGRVFYSALGHRPQTWRDPRHRRLVAGALEWALAGER</sequence>
<evidence type="ECO:0000259" key="2">
    <source>
        <dbReference type="Pfam" id="PF06283"/>
    </source>
</evidence>